<dbReference type="AlphaFoldDB" id="A0AA37WKI7"/>
<dbReference type="SUPFAM" id="SSF52833">
    <property type="entry name" value="Thioredoxin-like"/>
    <property type="match status" value="1"/>
</dbReference>
<dbReference type="PANTHER" id="PTHR44051:SF8">
    <property type="entry name" value="GLUTATHIONE S-TRANSFERASE GSTA"/>
    <property type="match status" value="1"/>
</dbReference>
<dbReference type="SUPFAM" id="SSF47616">
    <property type="entry name" value="GST C-terminal domain-like"/>
    <property type="match status" value="1"/>
</dbReference>
<protein>
    <submittedName>
        <fullName evidence="4">Glutathione S-transferase</fullName>
    </submittedName>
</protein>
<feature type="domain" description="GST N-terminal" evidence="2">
    <location>
        <begin position="1"/>
        <end position="80"/>
    </location>
</feature>
<dbReference type="PROSITE" id="PS50405">
    <property type="entry name" value="GST_CTER"/>
    <property type="match status" value="1"/>
</dbReference>
<accession>A0AA37WKI7</accession>
<dbReference type="InterPro" id="IPR004046">
    <property type="entry name" value="GST_C"/>
</dbReference>
<dbReference type="SFLD" id="SFLDG01150">
    <property type="entry name" value="Main.1:_Beta-like"/>
    <property type="match status" value="1"/>
</dbReference>
<dbReference type="Gene3D" id="1.20.1050.130">
    <property type="match status" value="1"/>
</dbReference>
<keyword evidence="5" id="KW-1185">Reference proteome</keyword>
<dbReference type="InterPro" id="IPR040079">
    <property type="entry name" value="Glutathione_S-Trfase"/>
</dbReference>
<evidence type="ECO:0000259" key="2">
    <source>
        <dbReference type="PROSITE" id="PS50404"/>
    </source>
</evidence>
<dbReference type="Proteomes" id="UP001156601">
    <property type="component" value="Unassembled WGS sequence"/>
</dbReference>
<dbReference type="PANTHER" id="PTHR44051">
    <property type="entry name" value="GLUTATHIONE S-TRANSFERASE-RELATED"/>
    <property type="match status" value="1"/>
</dbReference>
<dbReference type="Pfam" id="PF02798">
    <property type="entry name" value="GST_N"/>
    <property type="match status" value="1"/>
</dbReference>
<feature type="domain" description="GST C-terminal" evidence="3">
    <location>
        <begin position="85"/>
        <end position="216"/>
    </location>
</feature>
<dbReference type="InterPro" id="IPR036282">
    <property type="entry name" value="Glutathione-S-Trfase_C_sf"/>
</dbReference>
<evidence type="ECO:0000313" key="5">
    <source>
        <dbReference type="Proteomes" id="UP001156601"/>
    </source>
</evidence>
<comment type="similarity">
    <text evidence="1">Belongs to the GST superfamily.</text>
</comment>
<dbReference type="InterPro" id="IPR004045">
    <property type="entry name" value="Glutathione_S-Trfase_N"/>
</dbReference>
<organism evidence="4 5">
    <name type="scientific">Agaribacter marinus</name>
    <dbReference type="NCBI Taxonomy" id="1431249"/>
    <lineage>
        <taxon>Bacteria</taxon>
        <taxon>Pseudomonadati</taxon>
        <taxon>Pseudomonadota</taxon>
        <taxon>Gammaproteobacteria</taxon>
        <taxon>Alteromonadales</taxon>
        <taxon>Alteromonadaceae</taxon>
        <taxon>Agaribacter</taxon>
    </lineage>
</organism>
<dbReference type="PROSITE" id="PS50404">
    <property type="entry name" value="GST_NTER"/>
    <property type="match status" value="1"/>
</dbReference>
<dbReference type="InterPro" id="IPR010987">
    <property type="entry name" value="Glutathione-S-Trfase_C-like"/>
</dbReference>
<gene>
    <name evidence="4" type="ORF">GCM10007852_19230</name>
</gene>
<sequence length="216" mass="24547">MKLYLINGSPNGRKVLSVVRHLGLEPELIWLDMFEGATRDPEYLKLNPNGQSPTLVDGELVLWESNAINTYLCEVAANQSLLPTNAADKAQVLKWLCWDLAHFNKALGVIAFQAVAKPAFGLGESNQAVIDFYKEEFDRYGPVLEAHLENRKFVVGDDWTLADYALALVEMFQPAMPIDWQRFPNIVRFYERMRENPYWASTQAIPEEVGRKPSNS</sequence>
<dbReference type="SFLD" id="SFLDS00019">
    <property type="entry name" value="Glutathione_Transferase_(cytos"/>
    <property type="match status" value="1"/>
</dbReference>
<evidence type="ECO:0000256" key="1">
    <source>
        <dbReference type="RuleBase" id="RU003494"/>
    </source>
</evidence>
<dbReference type="InterPro" id="IPR036249">
    <property type="entry name" value="Thioredoxin-like_sf"/>
</dbReference>
<dbReference type="EMBL" id="BSOT01000005">
    <property type="protein sequence ID" value="GLR71015.1"/>
    <property type="molecule type" value="Genomic_DNA"/>
</dbReference>
<evidence type="ECO:0000259" key="3">
    <source>
        <dbReference type="PROSITE" id="PS50405"/>
    </source>
</evidence>
<dbReference type="SFLD" id="SFLDG00358">
    <property type="entry name" value="Main_(cytGST)"/>
    <property type="match status" value="1"/>
</dbReference>
<proteinExistence type="inferred from homology"/>
<comment type="caution">
    <text evidence="4">The sequence shown here is derived from an EMBL/GenBank/DDBJ whole genome shotgun (WGS) entry which is preliminary data.</text>
</comment>
<reference evidence="4" key="2">
    <citation type="submission" date="2023-01" db="EMBL/GenBank/DDBJ databases">
        <title>Draft genome sequence of Agaribacter marinus strain NBRC 110023.</title>
        <authorList>
            <person name="Sun Q."/>
            <person name="Mori K."/>
        </authorList>
    </citation>
    <scope>NUCLEOTIDE SEQUENCE</scope>
    <source>
        <strain evidence="4">NBRC 110023</strain>
    </source>
</reference>
<dbReference type="RefSeq" id="WP_284217313.1">
    <property type="nucleotide sequence ID" value="NZ_BSOT01000005.1"/>
</dbReference>
<reference evidence="4" key="1">
    <citation type="journal article" date="2014" name="Int. J. Syst. Evol. Microbiol.">
        <title>Complete genome sequence of Corynebacterium casei LMG S-19264T (=DSM 44701T), isolated from a smear-ripened cheese.</title>
        <authorList>
            <consortium name="US DOE Joint Genome Institute (JGI-PGF)"/>
            <person name="Walter F."/>
            <person name="Albersmeier A."/>
            <person name="Kalinowski J."/>
            <person name="Ruckert C."/>
        </authorList>
    </citation>
    <scope>NUCLEOTIDE SEQUENCE</scope>
    <source>
        <strain evidence="4">NBRC 110023</strain>
    </source>
</reference>
<dbReference type="Pfam" id="PF00043">
    <property type="entry name" value="GST_C"/>
    <property type="match status" value="1"/>
</dbReference>
<evidence type="ECO:0000313" key="4">
    <source>
        <dbReference type="EMBL" id="GLR71015.1"/>
    </source>
</evidence>
<name>A0AA37WKI7_9ALTE</name>